<evidence type="ECO:0000256" key="15">
    <source>
        <dbReference type="SAM" id="Phobius"/>
    </source>
</evidence>
<keyword evidence="1" id="KW-0813">Transport</keyword>
<sequence>SMSYSWTGALVTPCAAEESKLPISPLSNSLLRHHNMVYATTTRSAVTRQKKVTFDRLQVVDNHYNETLKEIKVRASRVKARLLTTEEACDLTPPHSARSKFGYGAKDVRDHSRKAINHINSVWEDLLEDNNTPISTTIMAKNEVFAVNPAKGGRKPARLIVYPDLGVRVCEKRALHDVISQLPKAVMGAAYGFQYSPAQRVEFLLTSWKSKKTPMGFSYDTRCFDSTVTEKDIRTEEEVYQCCDLEPEARKVIPALTERLYVGGPMHNSKGDLCGYRRCRASGVYTTSFGNTLTCYLKATAAIKAAGLRDCTMLVCGDDLVVIAESDGVEEDNRALRAFTEAMTRYSAPPGDAPQPAYDLELITSCSSNISVAHDATGKKVYYLTRDPETPLARAAWETARHTPVNSWLGNIIVYAPTIWVRMVLMTHFFSILQSQEALEKALDFDMYGVTYSITPLDLPAIIQRLHGLSAFTLHGYSPHELNRVAGSLRKLGVPPLRAWRHRARAVRAKLIAQGGKAKICGIYLFNWAVKTKLKLTPLPAAANLDLSGWFTVGAGGGDIYHSVSHARPRYLLLCLLLLSVGVGIFLLPAR</sequence>
<evidence type="ECO:0000256" key="13">
    <source>
        <dbReference type="ARBA" id="ARBA00047984"/>
    </source>
</evidence>
<evidence type="ECO:0000256" key="5">
    <source>
        <dbReference type="ARBA" id="ARBA00022695"/>
    </source>
</evidence>
<keyword evidence="11 14" id="KW-0693">Viral RNA replication</keyword>
<dbReference type="CDD" id="cd23202">
    <property type="entry name" value="Hepacivirus_RdRp"/>
    <property type="match status" value="1"/>
</dbReference>
<evidence type="ECO:0000256" key="11">
    <source>
        <dbReference type="ARBA" id="ARBA00022953"/>
    </source>
</evidence>
<feature type="transmembrane region" description="Helical" evidence="15">
    <location>
        <begin position="571"/>
        <end position="590"/>
    </location>
</feature>
<evidence type="ECO:0000256" key="6">
    <source>
        <dbReference type="ARBA" id="ARBA00022741"/>
    </source>
</evidence>
<dbReference type="euHCVdb" id="FJ872297"/>
<dbReference type="InterPro" id="IPR002166">
    <property type="entry name" value="RNA_pol_HCV"/>
</dbReference>
<keyword evidence="15" id="KW-1133">Transmembrane helix</keyword>
<protein>
    <recommendedName>
        <fullName evidence="14">RNA-directed RNA polymerase</fullName>
        <ecNumber evidence="14">2.7.7.48</ecNumber>
    </recommendedName>
</protein>
<keyword evidence="15" id="KW-0812">Transmembrane</keyword>
<comment type="catalytic activity">
    <reaction evidence="14">
        <text>RNA(n) + a ribonucleoside 5'-triphosphate = RNA(n+1) + diphosphate</text>
        <dbReference type="Rhea" id="RHEA:21248"/>
        <dbReference type="Rhea" id="RHEA-COMP:14527"/>
        <dbReference type="Rhea" id="RHEA-COMP:17342"/>
        <dbReference type="ChEBI" id="CHEBI:33019"/>
        <dbReference type="ChEBI" id="CHEBI:61557"/>
        <dbReference type="ChEBI" id="CHEBI:140395"/>
        <dbReference type="EC" id="2.7.7.48"/>
    </reaction>
</comment>
<proteinExistence type="predicted"/>
<evidence type="ECO:0000256" key="14">
    <source>
        <dbReference type="RuleBase" id="RU363062"/>
    </source>
</evidence>
<dbReference type="SUPFAM" id="SSF56672">
    <property type="entry name" value="DNA/RNA polymerases"/>
    <property type="match status" value="1"/>
</dbReference>
<keyword evidence="10" id="KW-0067">ATP-binding</keyword>
<evidence type="ECO:0000256" key="7">
    <source>
        <dbReference type="ARBA" id="ARBA00022801"/>
    </source>
</evidence>
<feature type="non-terminal residue" evidence="17">
    <location>
        <position position="1"/>
    </location>
</feature>
<dbReference type="Pfam" id="PF00998">
    <property type="entry name" value="RdRP_3"/>
    <property type="match status" value="1"/>
</dbReference>
<dbReference type="InterPro" id="IPR007094">
    <property type="entry name" value="RNA-dir_pol_PSvirus"/>
</dbReference>
<dbReference type="GO" id="GO:0003724">
    <property type="term" value="F:RNA helicase activity"/>
    <property type="evidence" value="ECO:0007669"/>
    <property type="project" value="UniProtKB-EC"/>
</dbReference>
<dbReference type="EC" id="2.7.7.48" evidence="14"/>
<keyword evidence="6 14" id="KW-0547">Nucleotide-binding</keyword>
<comment type="catalytic activity">
    <reaction evidence="13">
        <text>ATP + H2O = ADP + phosphate + H(+)</text>
        <dbReference type="Rhea" id="RHEA:13065"/>
        <dbReference type="ChEBI" id="CHEBI:15377"/>
        <dbReference type="ChEBI" id="CHEBI:15378"/>
        <dbReference type="ChEBI" id="CHEBI:30616"/>
        <dbReference type="ChEBI" id="CHEBI:43474"/>
        <dbReference type="ChEBI" id="CHEBI:456216"/>
        <dbReference type="EC" id="3.6.4.13"/>
    </reaction>
</comment>
<evidence type="ECO:0000256" key="4">
    <source>
        <dbReference type="ARBA" id="ARBA00022679"/>
    </source>
</evidence>
<evidence type="ECO:0000313" key="17">
    <source>
        <dbReference type="EMBL" id="ADB65851.1"/>
    </source>
</evidence>
<keyword evidence="9" id="KW-0720">Serine protease</keyword>
<accession>D3GHH6</accession>
<keyword evidence="12 15" id="KW-0472">Membrane</keyword>
<keyword evidence="2 14" id="KW-0696">RNA-directed RNA polymerase</keyword>
<evidence type="ECO:0000256" key="2">
    <source>
        <dbReference type="ARBA" id="ARBA00022484"/>
    </source>
</evidence>
<feature type="unsure residue" description="D or N" evidence="17">
    <location>
        <position position="110"/>
    </location>
</feature>
<evidence type="ECO:0000256" key="3">
    <source>
        <dbReference type="ARBA" id="ARBA00022670"/>
    </source>
</evidence>
<keyword evidence="3" id="KW-0645">Protease</keyword>
<evidence type="ECO:0000256" key="1">
    <source>
        <dbReference type="ARBA" id="ARBA00022448"/>
    </source>
</evidence>
<reference evidence="17" key="1">
    <citation type="submission" date="2009-03" db="EMBL/GenBank/DDBJ databases">
        <title>Naturally occurring resistance mutations to Hepatitis C virus polymerase inhibitors in treatment-naive patients infected with genotypes 1-5.</title>
        <authorList>
            <person name="Legrand-Abravanel F."/>
            <person name="Henquell C."/>
            <person name="Le Guillou-Guillemette H."/>
            <person name="Balan V."/>
            <person name="Morand A."/>
            <person name="Dubois M."/>
            <person name="Lunel-Fabiani F."/>
            <person name="Payan C."/>
            <person name="Izopet J."/>
        </authorList>
    </citation>
    <scope>NUCLEOTIDE SEQUENCE</scope>
    <source>
        <strain evidence="17">TLS1-4a</strain>
    </source>
</reference>
<dbReference type="GO" id="GO:0003723">
    <property type="term" value="F:RNA binding"/>
    <property type="evidence" value="ECO:0007669"/>
    <property type="project" value="InterPro"/>
</dbReference>
<evidence type="ECO:0000256" key="12">
    <source>
        <dbReference type="ARBA" id="ARBA00023136"/>
    </source>
</evidence>
<keyword evidence="8" id="KW-0347">Helicase</keyword>
<dbReference type="EMBL" id="FJ872297">
    <property type="protein sequence ID" value="ADB65851.1"/>
    <property type="molecule type" value="Genomic_RNA"/>
</dbReference>
<keyword evidence="7" id="KW-0378">Hydrolase</keyword>
<feature type="non-terminal residue" evidence="17">
    <location>
        <position position="591"/>
    </location>
</feature>
<dbReference type="GO" id="GO:0003968">
    <property type="term" value="F:RNA-directed RNA polymerase activity"/>
    <property type="evidence" value="ECO:0007669"/>
    <property type="project" value="UniProtKB-KW"/>
</dbReference>
<dbReference type="GO" id="GO:0005524">
    <property type="term" value="F:ATP binding"/>
    <property type="evidence" value="ECO:0007669"/>
    <property type="project" value="UniProtKB-KW"/>
</dbReference>
<dbReference type="GO" id="GO:0039694">
    <property type="term" value="P:viral RNA genome replication"/>
    <property type="evidence" value="ECO:0007669"/>
    <property type="project" value="InterPro"/>
</dbReference>
<evidence type="ECO:0000256" key="10">
    <source>
        <dbReference type="ARBA" id="ARBA00022840"/>
    </source>
</evidence>
<keyword evidence="5 14" id="KW-0548">Nucleotidyltransferase</keyword>
<dbReference type="InterPro" id="IPR043502">
    <property type="entry name" value="DNA/RNA_pol_sf"/>
</dbReference>
<dbReference type="FunFam" id="3.30.70.270:FF:000015">
    <property type="entry name" value="Genome polyprotein"/>
    <property type="match status" value="1"/>
</dbReference>
<dbReference type="PROSITE" id="PS50507">
    <property type="entry name" value="RDRP_SSRNA_POS"/>
    <property type="match status" value="1"/>
</dbReference>
<dbReference type="Gene3D" id="3.30.70.270">
    <property type="match status" value="2"/>
</dbReference>
<evidence type="ECO:0000256" key="8">
    <source>
        <dbReference type="ARBA" id="ARBA00022806"/>
    </source>
</evidence>
<name>D3GHH6_9HEPC</name>
<dbReference type="GO" id="GO:0008236">
    <property type="term" value="F:serine-type peptidase activity"/>
    <property type="evidence" value="ECO:0007669"/>
    <property type="project" value="UniProtKB-KW"/>
</dbReference>
<dbReference type="InterPro" id="IPR043128">
    <property type="entry name" value="Rev_trsase/Diguanyl_cyclase"/>
</dbReference>
<organism evidence="17">
    <name type="scientific">Hepacivirus hominis</name>
    <dbReference type="NCBI Taxonomy" id="3052230"/>
    <lineage>
        <taxon>Viruses</taxon>
        <taxon>Riboviria</taxon>
        <taxon>Orthornavirae</taxon>
        <taxon>Kitrinoviricota</taxon>
        <taxon>Flasuviricetes</taxon>
        <taxon>Amarillovirales</taxon>
        <taxon>Flaviviridae</taxon>
        <taxon>Hepacivirus</taxon>
    </lineage>
</organism>
<keyword evidence="4 14" id="KW-0808">Transferase</keyword>
<dbReference type="GO" id="GO:0006508">
    <property type="term" value="P:proteolysis"/>
    <property type="evidence" value="ECO:0007669"/>
    <property type="project" value="UniProtKB-KW"/>
</dbReference>
<evidence type="ECO:0000256" key="9">
    <source>
        <dbReference type="ARBA" id="ARBA00022825"/>
    </source>
</evidence>
<dbReference type="GO" id="GO:0016887">
    <property type="term" value="F:ATP hydrolysis activity"/>
    <property type="evidence" value="ECO:0007669"/>
    <property type="project" value="RHEA"/>
</dbReference>
<feature type="domain" description="RdRp catalytic" evidence="16">
    <location>
        <begin position="214"/>
        <end position="332"/>
    </location>
</feature>
<evidence type="ECO:0000259" key="16">
    <source>
        <dbReference type="PROSITE" id="PS50507"/>
    </source>
</evidence>